<dbReference type="EMBL" id="VJMJ01000009">
    <property type="protein sequence ID" value="KAF0744616.1"/>
    <property type="molecule type" value="Genomic_DNA"/>
</dbReference>
<feature type="domain" description="PPIase cyclophilin-type" evidence="4">
    <location>
        <begin position="25"/>
        <end position="143"/>
    </location>
</feature>
<evidence type="ECO:0000256" key="2">
    <source>
        <dbReference type="ARBA" id="ARBA00023235"/>
    </source>
</evidence>
<reference evidence="5 6" key="1">
    <citation type="submission" date="2019-07" db="EMBL/GenBank/DDBJ databases">
        <title>Genomics analysis of Aphanomyces spp. identifies a new class of oomycete effector associated with host adaptation.</title>
        <authorList>
            <person name="Gaulin E."/>
        </authorList>
    </citation>
    <scope>NUCLEOTIDE SEQUENCE [LARGE SCALE GENOMIC DNA]</scope>
    <source>
        <strain evidence="5 6">ATCC 201684</strain>
    </source>
</reference>
<name>A0A6G0XVR8_9STRA</name>
<dbReference type="PRINTS" id="PR00153">
    <property type="entry name" value="CSAPPISMRASE"/>
</dbReference>
<comment type="similarity">
    <text evidence="3">Belongs to the cyclophilin-type PPIase family.</text>
</comment>
<keyword evidence="1 3" id="KW-0697">Rotamase</keyword>
<comment type="caution">
    <text evidence="5">The sequence shown here is derived from an EMBL/GenBank/DDBJ whole genome shotgun (WGS) entry which is preliminary data.</text>
</comment>
<organism evidence="5 6">
    <name type="scientific">Aphanomyces euteiches</name>
    <dbReference type="NCBI Taxonomy" id="100861"/>
    <lineage>
        <taxon>Eukaryota</taxon>
        <taxon>Sar</taxon>
        <taxon>Stramenopiles</taxon>
        <taxon>Oomycota</taxon>
        <taxon>Saprolegniomycetes</taxon>
        <taxon>Saprolegniales</taxon>
        <taxon>Verrucalvaceae</taxon>
        <taxon>Aphanomyces</taxon>
    </lineage>
</organism>
<dbReference type="VEuPathDB" id="FungiDB:AeMF1_002514"/>
<keyword evidence="2 3" id="KW-0413">Isomerase</keyword>
<dbReference type="SUPFAM" id="SSF50891">
    <property type="entry name" value="Cyclophilin-like"/>
    <property type="match status" value="1"/>
</dbReference>
<comment type="catalytic activity">
    <reaction evidence="3">
        <text>[protein]-peptidylproline (omega=180) = [protein]-peptidylproline (omega=0)</text>
        <dbReference type="Rhea" id="RHEA:16237"/>
        <dbReference type="Rhea" id="RHEA-COMP:10747"/>
        <dbReference type="Rhea" id="RHEA-COMP:10748"/>
        <dbReference type="ChEBI" id="CHEBI:83833"/>
        <dbReference type="ChEBI" id="CHEBI:83834"/>
        <dbReference type="EC" id="5.2.1.8"/>
    </reaction>
</comment>
<dbReference type="Gene3D" id="2.40.100.10">
    <property type="entry name" value="Cyclophilin-like"/>
    <property type="match status" value="1"/>
</dbReference>
<dbReference type="PANTHER" id="PTHR43246">
    <property type="entry name" value="PEPTIDYL-PROLYL CIS-TRANS ISOMERASE CYP38, CHLOROPLASTIC"/>
    <property type="match status" value="1"/>
</dbReference>
<dbReference type="AlphaFoldDB" id="A0A6G0XVR8"/>
<dbReference type="PROSITE" id="PS50072">
    <property type="entry name" value="CSA_PPIASE_2"/>
    <property type="match status" value="1"/>
</dbReference>
<evidence type="ECO:0000256" key="1">
    <source>
        <dbReference type="ARBA" id="ARBA00023110"/>
    </source>
</evidence>
<evidence type="ECO:0000313" key="6">
    <source>
        <dbReference type="Proteomes" id="UP000481153"/>
    </source>
</evidence>
<dbReference type="Pfam" id="PF00160">
    <property type="entry name" value="Pro_isomerase"/>
    <property type="match status" value="1"/>
</dbReference>
<proteinExistence type="inferred from homology"/>
<gene>
    <name evidence="5" type="ORF">Ae201684_001082</name>
</gene>
<evidence type="ECO:0000313" key="5">
    <source>
        <dbReference type="EMBL" id="KAF0744616.1"/>
    </source>
</evidence>
<dbReference type="InterPro" id="IPR002130">
    <property type="entry name" value="Cyclophilin-type_PPIase_dom"/>
</dbReference>
<keyword evidence="6" id="KW-1185">Reference proteome</keyword>
<evidence type="ECO:0000256" key="3">
    <source>
        <dbReference type="RuleBase" id="RU363019"/>
    </source>
</evidence>
<dbReference type="EC" id="5.2.1.8" evidence="3"/>
<dbReference type="InterPro" id="IPR044665">
    <property type="entry name" value="E_coli_cyclophilin_A-like"/>
</dbReference>
<accession>A0A6G0XVR8</accession>
<evidence type="ECO:0000259" key="4">
    <source>
        <dbReference type="PROSITE" id="PS50072"/>
    </source>
</evidence>
<comment type="function">
    <text evidence="3">PPIases accelerate the folding of proteins. It catalyzes the cis-trans isomerization of proline imidic peptide bonds in oligopeptides.</text>
</comment>
<dbReference type="GO" id="GO:0003755">
    <property type="term" value="F:peptidyl-prolyl cis-trans isomerase activity"/>
    <property type="evidence" value="ECO:0007669"/>
    <property type="project" value="UniProtKB-UniRule"/>
</dbReference>
<sequence>MKTSAMLVAATAAAVNAGTFNVLYETEAGNVTFEIHEEWAPLGAARFKQLIQDKFYDNAAFFRYVPNFVVQWGISADPKNNNYTEIKDDKWGVVSNLQGTLVYATGGNDTRTTQLFVNFKNNSRLDALGFTPFGIVTSGYDVLVNKTYSGYGESPDQDKIYEEGDAYLKREFPLITHIKKASFITHDGC</sequence>
<dbReference type="Proteomes" id="UP000481153">
    <property type="component" value="Unassembled WGS sequence"/>
</dbReference>
<dbReference type="InterPro" id="IPR029000">
    <property type="entry name" value="Cyclophilin-like_dom_sf"/>
</dbReference>
<protein>
    <recommendedName>
        <fullName evidence="3">Peptidyl-prolyl cis-trans isomerase</fullName>
        <shortName evidence="3">PPIase</shortName>
        <ecNumber evidence="3">5.2.1.8</ecNumber>
    </recommendedName>
</protein>